<gene>
    <name evidence="2" type="ORF">UFOVP1247_342</name>
    <name evidence="1" type="ORF">UFOVP970_29</name>
</gene>
<name>A0A6J5RK23_9CAUD</name>
<dbReference type="EMBL" id="LR797195">
    <property type="protein sequence ID" value="CAB4193971.1"/>
    <property type="molecule type" value="Genomic_DNA"/>
</dbReference>
<organism evidence="2">
    <name type="scientific">uncultured Caudovirales phage</name>
    <dbReference type="NCBI Taxonomy" id="2100421"/>
    <lineage>
        <taxon>Viruses</taxon>
        <taxon>Duplodnaviria</taxon>
        <taxon>Heunggongvirae</taxon>
        <taxon>Uroviricota</taxon>
        <taxon>Caudoviricetes</taxon>
        <taxon>Peduoviridae</taxon>
        <taxon>Maltschvirus</taxon>
        <taxon>Maltschvirus maltsch</taxon>
    </lineage>
</organism>
<protein>
    <submittedName>
        <fullName evidence="2">Uncharacterized protein</fullName>
    </submittedName>
</protein>
<accession>A0A6J5RK23</accession>
<sequence>MSEETQQIEEQEVVISPELTEEVDSSLEESVVEEPLSELDLAIQARMGHFPVQISPADLKYVKNLLNNKIEWKGANEAYLMLMSLLSISSELNDRDTSSTERVSISLPSTTLESINFFLNRVTGKGEESAHRLFAVSMLLRPAMEEIKKLDSIIETLQSEKK</sequence>
<dbReference type="EMBL" id="LR796916">
    <property type="protein sequence ID" value="CAB4174204.1"/>
    <property type="molecule type" value="Genomic_DNA"/>
</dbReference>
<proteinExistence type="predicted"/>
<evidence type="ECO:0000313" key="2">
    <source>
        <dbReference type="EMBL" id="CAB4193971.1"/>
    </source>
</evidence>
<evidence type="ECO:0000313" key="1">
    <source>
        <dbReference type="EMBL" id="CAB4174204.1"/>
    </source>
</evidence>
<reference evidence="2" key="1">
    <citation type="submission" date="2020-05" db="EMBL/GenBank/DDBJ databases">
        <authorList>
            <person name="Chiriac C."/>
            <person name="Salcher M."/>
            <person name="Ghai R."/>
            <person name="Kavagutti S V."/>
        </authorList>
    </citation>
    <scope>NUCLEOTIDE SEQUENCE</scope>
</reference>